<dbReference type="CDD" id="cd02968">
    <property type="entry name" value="SCO"/>
    <property type="match status" value="1"/>
</dbReference>
<keyword evidence="2 3" id="KW-0186">Copper</keyword>
<feature type="domain" description="Thioredoxin" evidence="6">
    <location>
        <begin position="96"/>
        <end position="262"/>
    </location>
</feature>
<dbReference type="PANTHER" id="PTHR12151:SF25">
    <property type="entry name" value="LINALOOL DEHYDRATASE_ISOMERASE DOMAIN-CONTAINING PROTEIN"/>
    <property type="match status" value="1"/>
</dbReference>
<feature type="binding site" evidence="3">
    <location>
        <position position="134"/>
    </location>
    <ligand>
        <name>Cu cation</name>
        <dbReference type="ChEBI" id="CHEBI:23378"/>
    </ligand>
</feature>
<evidence type="ECO:0000313" key="8">
    <source>
        <dbReference type="Proteomes" id="UP000503004"/>
    </source>
</evidence>
<dbReference type="PANTHER" id="PTHR12151">
    <property type="entry name" value="ELECTRON TRANSPORT PROTIN SCO1/SENC FAMILY MEMBER"/>
    <property type="match status" value="1"/>
</dbReference>
<keyword evidence="5" id="KW-0472">Membrane</keyword>
<proteinExistence type="inferred from homology"/>
<evidence type="ECO:0000256" key="3">
    <source>
        <dbReference type="PIRSR" id="PIRSR603782-1"/>
    </source>
</evidence>
<organism evidence="7 8">
    <name type="scientific">Methylococcus geothermalis</name>
    <dbReference type="NCBI Taxonomy" id="2681310"/>
    <lineage>
        <taxon>Bacteria</taxon>
        <taxon>Pseudomonadati</taxon>
        <taxon>Pseudomonadota</taxon>
        <taxon>Gammaproteobacteria</taxon>
        <taxon>Methylococcales</taxon>
        <taxon>Methylococcaceae</taxon>
        <taxon>Methylococcus</taxon>
    </lineage>
</organism>
<dbReference type="InterPro" id="IPR013766">
    <property type="entry name" value="Thioredoxin_domain"/>
</dbReference>
<dbReference type="Pfam" id="PF02630">
    <property type="entry name" value="SCO1-SenC"/>
    <property type="match status" value="1"/>
</dbReference>
<protein>
    <submittedName>
        <fullName evidence="7">SCO family protein</fullName>
    </submittedName>
</protein>
<sequence length="263" mass="28541">MHTIGICCVRAFCRHWRASHWGLPAGVGGGYVRKTGRRFERTGTERSTRPQAGSARDGVIRIAAIAMIAAVALPLGMLAWREQAERSRTLASGTLLPQPRPVAEFALTGEDGKPFTRAGLLGRWTVIFVGYTHCPDVCPTTLSQLKAAKAKLGADGARLAVLFVSVDPERDTPDHLARYVRYFDKEFRAATGPVDALAALGRQLGFVFIKNPAPEGEGYGIDHSAELMLLDPEARLAGYLTPPFQAETLAADFKMILEKQVAP</sequence>
<accession>A0A858QAD0</accession>
<dbReference type="PROSITE" id="PS51352">
    <property type="entry name" value="THIOREDOXIN_2"/>
    <property type="match status" value="1"/>
</dbReference>
<evidence type="ECO:0000256" key="4">
    <source>
        <dbReference type="PIRSR" id="PIRSR603782-2"/>
    </source>
</evidence>
<dbReference type="GO" id="GO:0046872">
    <property type="term" value="F:metal ion binding"/>
    <property type="evidence" value="ECO:0007669"/>
    <property type="project" value="UniProtKB-KW"/>
</dbReference>
<dbReference type="Proteomes" id="UP000503004">
    <property type="component" value="Chromosome"/>
</dbReference>
<dbReference type="SUPFAM" id="SSF52833">
    <property type="entry name" value="Thioredoxin-like"/>
    <property type="match status" value="1"/>
</dbReference>
<feature type="binding site" evidence="3">
    <location>
        <position position="223"/>
    </location>
    <ligand>
        <name>Cu cation</name>
        <dbReference type="ChEBI" id="CHEBI:23378"/>
    </ligand>
</feature>
<feature type="binding site" evidence="3">
    <location>
        <position position="138"/>
    </location>
    <ligand>
        <name>Cu cation</name>
        <dbReference type="ChEBI" id="CHEBI:23378"/>
    </ligand>
</feature>
<dbReference type="InterPro" id="IPR003782">
    <property type="entry name" value="SCO1/SenC"/>
</dbReference>
<dbReference type="KEGG" id="metu:GNH96_12045"/>
<feature type="transmembrane region" description="Helical" evidence="5">
    <location>
        <begin position="59"/>
        <end position="80"/>
    </location>
</feature>
<reference evidence="8" key="1">
    <citation type="submission" date="2019-12" db="EMBL/GenBank/DDBJ databases">
        <authorList>
            <person name="Awala S.I."/>
            <person name="Rhee S.K."/>
        </authorList>
    </citation>
    <scope>NUCLEOTIDE SEQUENCE [LARGE SCALE GENOMIC DNA]</scope>
    <source>
        <strain evidence="8">IM1</strain>
    </source>
</reference>
<evidence type="ECO:0000256" key="5">
    <source>
        <dbReference type="SAM" id="Phobius"/>
    </source>
</evidence>
<keyword evidence="5" id="KW-1133">Transmembrane helix</keyword>
<dbReference type="AlphaFoldDB" id="A0A858QAD0"/>
<keyword evidence="8" id="KW-1185">Reference proteome</keyword>
<evidence type="ECO:0000256" key="2">
    <source>
        <dbReference type="ARBA" id="ARBA00023008"/>
    </source>
</evidence>
<evidence type="ECO:0000259" key="6">
    <source>
        <dbReference type="PROSITE" id="PS51352"/>
    </source>
</evidence>
<dbReference type="InterPro" id="IPR036249">
    <property type="entry name" value="Thioredoxin-like_sf"/>
</dbReference>
<feature type="disulfide bond" description="Redox-active" evidence="4">
    <location>
        <begin position="134"/>
        <end position="138"/>
    </location>
</feature>
<name>A0A858QAD0_9GAMM</name>
<evidence type="ECO:0000256" key="1">
    <source>
        <dbReference type="ARBA" id="ARBA00010996"/>
    </source>
</evidence>
<dbReference type="EMBL" id="CP046565">
    <property type="protein sequence ID" value="QJD30636.1"/>
    <property type="molecule type" value="Genomic_DNA"/>
</dbReference>
<evidence type="ECO:0000313" key="7">
    <source>
        <dbReference type="EMBL" id="QJD30636.1"/>
    </source>
</evidence>
<keyword evidence="3" id="KW-0479">Metal-binding</keyword>
<dbReference type="Gene3D" id="3.40.30.10">
    <property type="entry name" value="Glutaredoxin"/>
    <property type="match status" value="1"/>
</dbReference>
<comment type="similarity">
    <text evidence="1">Belongs to the SCO1/2 family.</text>
</comment>
<keyword evidence="4" id="KW-1015">Disulfide bond</keyword>
<keyword evidence="5" id="KW-0812">Transmembrane</keyword>
<gene>
    <name evidence="7" type="ORF">GNH96_12045</name>
</gene>